<dbReference type="EMBL" id="KV417548">
    <property type="protein sequence ID" value="KZP21268.1"/>
    <property type="molecule type" value="Genomic_DNA"/>
</dbReference>
<dbReference type="AlphaFoldDB" id="A0A166JVY6"/>
<gene>
    <name evidence="1" type="ORF">FIBSPDRAFT_825792</name>
</gene>
<evidence type="ECO:0000313" key="1">
    <source>
        <dbReference type="EMBL" id="KZP21268.1"/>
    </source>
</evidence>
<dbReference type="STRING" id="436010.A0A166JVY6"/>
<proteinExistence type="predicted"/>
<dbReference type="OrthoDB" id="4703at2759"/>
<sequence length="254" mass="28688">MPDHLPRGSSNRIHSLPAVDIHHRHCAVQLYFPVERVERLTHPEKRVAPPRTTPTNNLAFNQTAQDRVHRAGDAMLAPSSSGGLWGDRPRCMEAIEETAIELKYRPRIHPGIVVNGGWEIVDQQCVISTLQSYKLPHAILSRCRRRCAASPPSSICFWGPYRKQTRTEILMFKAHRMCMLFPQMHWLAFNTPRAARSLVPSPTRDFTTQACASAPSYPAVAPFPSRLHSPNIGTKLDRRLTACIHLVLVTRQGR</sequence>
<name>A0A166JVY6_9AGAM</name>
<accession>A0A166JVY6</accession>
<dbReference type="Proteomes" id="UP000076532">
    <property type="component" value="Unassembled WGS sequence"/>
</dbReference>
<protein>
    <submittedName>
        <fullName evidence="1">Uncharacterized protein</fullName>
    </submittedName>
</protein>
<keyword evidence="2" id="KW-1185">Reference proteome</keyword>
<reference evidence="1 2" key="1">
    <citation type="journal article" date="2016" name="Mol. Biol. Evol.">
        <title>Comparative Genomics of Early-Diverging Mushroom-Forming Fungi Provides Insights into the Origins of Lignocellulose Decay Capabilities.</title>
        <authorList>
            <person name="Nagy L.G."/>
            <person name="Riley R."/>
            <person name="Tritt A."/>
            <person name="Adam C."/>
            <person name="Daum C."/>
            <person name="Floudas D."/>
            <person name="Sun H."/>
            <person name="Yadav J.S."/>
            <person name="Pangilinan J."/>
            <person name="Larsson K.H."/>
            <person name="Matsuura K."/>
            <person name="Barry K."/>
            <person name="Labutti K."/>
            <person name="Kuo R."/>
            <person name="Ohm R.A."/>
            <person name="Bhattacharya S.S."/>
            <person name="Shirouzu T."/>
            <person name="Yoshinaga Y."/>
            <person name="Martin F.M."/>
            <person name="Grigoriev I.V."/>
            <person name="Hibbett D.S."/>
        </authorList>
    </citation>
    <scope>NUCLEOTIDE SEQUENCE [LARGE SCALE GENOMIC DNA]</scope>
    <source>
        <strain evidence="1 2">CBS 109695</strain>
    </source>
</reference>
<organism evidence="1 2">
    <name type="scientific">Athelia psychrophila</name>
    <dbReference type="NCBI Taxonomy" id="1759441"/>
    <lineage>
        <taxon>Eukaryota</taxon>
        <taxon>Fungi</taxon>
        <taxon>Dikarya</taxon>
        <taxon>Basidiomycota</taxon>
        <taxon>Agaricomycotina</taxon>
        <taxon>Agaricomycetes</taxon>
        <taxon>Agaricomycetidae</taxon>
        <taxon>Atheliales</taxon>
        <taxon>Atheliaceae</taxon>
        <taxon>Athelia</taxon>
    </lineage>
</organism>
<evidence type="ECO:0000313" key="2">
    <source>
        <dbReference type="Proteomes" id="UP000076532"/>
    </source>
</evidence>